<keyword evidence="4" id="KW-0804">Transcription</keyword>
<evidence type="ECO:0000256" key="3">
    <source>
        <dbReference type="ARBA" id="ARBA00023082"/>
    </source>
</evidence>
<feature type="domain" description="RNA polymerase sigma factor 70 region 4 type 2" evidence="6">
    <location>
        <begin position="100"/>
        <end position="151"/>
    </location>
</feature>
<accession>A0ABW4SNN0</accession>
<dbReference type="PANTHER" id="PTHR47756">
    <property type="entry name" value="BLL6612 PROTEIN-RELATED"/>
    <property type="match status" value="1"/>
</dbReference>
<gene>
    <name evidence="8" type="ORF">ACFSKW_01515</name>
</gene>
<evidence type="ECO:0000256" key="2">
    <source>
        <dbReference type="ARBA" id="ARBA00023015"/>
    </source>
</evidence>
<dbReference type="InterPro" id="IPR036388">
    <property type="entry name" value="WH-like_DNA-bd_sf"/>
</dbReference>
<evidence type="ECO:0000256" key="4">
    <source>
        <dbReference type="ARBA" id="ARBA00023163"/>
    </source>
</evidence>
<organism evidence="8 9">
    <name type="scientific">Nonomuraea mangrovi</name>
    <dbReference type="NCBI Taxonomy" id="2316207"/>
    <lineage>
        <taxon>Bacteria</taxon>
        <taxon>Bacillati</taxon>
        <taxon>Actinomycetota</taxon>
        <taxon>Actinomycetes</taxon>
        <taxon>Streptosporangiales</taxon>
        <taxon>Streptosporangiaceae</taxon>
        <taxon>Nonomuraea</taxon>
    </lineage>
</organism>
<dbReference type="Pfam" id="PF20239">
    <property type="entry name" value="DUF6596"/>
    <property type="match status" value="1"/>
</dbReference>
<dbReference type="InterPro" id="IPR013324">
    <property type="entry name" value="RNA_pol_sigma_r3/r4-like"/>
</dbReference>
<dbReference type="InterPro" id="IPR007627">
    <property type="entry name" value="RNA_pol_sigma70_r2"/>
</dbReference>
<proteinExistence type="inferred from homology"/>
<dbReference type="InterPro" id="IPR013249">
    <property type="entry name" value="RNA_pol_sigma70_r4_t2"/>
</dbReference>
<dbReference type="SUPFAM" id="SSF88946">
    <property type="entry name" value="Sigma2 domain of RNA polymerase sigma factors"/>
    <property type="match status" value="1"/>
</dbReference>
<keyword evidence="3" id="KW-0731">Sigma factor</keyword>
<dbReference type="Proteomes" id="UP001597368">
    <property type="component" value="Unassembled WGS sequence"/>
</dbReference>
<evidence type="ECO:0000259" key="6">
    <source>
        <dbReference type="Pfam" id="PF08281"/>
    </source>
</evidence>
<protein>
    <submittedName>
        <fullName evidence="8">RNA polymerase sigma factor</fullName>
    </submittedName>
</protein>
<evidence type="ECO:0000313" key="8">
    <source>
        <dbReference type="EMBL" id="MFD1930147.1"/>
    </source>
</evidence>
<dbReference type="Gene3D" id="1.10.1740.10">
    <property type="match status" value="1"/>
</dbReference>
<dbReference type="Pfam" id="PF08281">
    <property type="entry name" value="Sigma70_r4_2"/>
    <property type="match status" value="1"/>
</dbReference>
<evidence type="ECO:0000259" key="5">
    <source>
        <dbReference type="Pfam" id="PF04542"/>
    </source>
</evidence>
<dbReference type="InterPro" id="IPR046531">
    <property type="entry name" value="DUF6596"/>
</dbReference>
<keyword evidence="2" id="KW-0805">Transcription regulation</keyword>
<dbReference type="SUPFAM" id="SSF88659">
    <property type="entry name" value="Sigma3 and sigma4 domains of RNA polymerase sigma factors"/>
    <property type="match status" value="1"/>
</dbReference>
<name>A0ABW4SNN0_9ACTN</name>
<dbReference type="RefSeq" id="WP_379568280.1">
    <property type="nucleotide sequence ID" value="NZ_JBHUFV010000003.1"/>
</dbReference>
<evidence type="ECO:0000313" key="9">
    <source>
        <dbReference type="Proteomes" id="UP001597368"/>
    </source>
</evidence>
<dbReference type="EMBL" id="JBHUFV010000003">
    <property type="protein sequence ID" value="MFD1930147.1"/>
    <property type="molecule type" value="Genomic_DNA"/>
</dbReference>
<comment type="similarity">
    <text evidence="1">Belongs to the sigma-70 factor family. ECF subfamily.</text>
</comment>
<dbReference type="PANTHER" id="PTHR47756:SF2">
    <property type="entry name" value="BLL6612 PROTEIN"/>
    <property type="match status" value="1"/>
</dbReference>
<evidence type="ECO:0000259" key="7">
    <source>
        <dbReference type="Pfam" id="PF20239"/>
    </source>
</evidence>
<sequence>MSNTRNDAVEQAYREHWARLLALLTAELRDLDLAEESLQDAFARAVSAWPPIPGNPAAWLLTAARRRAVDRLRRTAVAARKLPLLMVEEEPVQDDRLRLIFTCCHPALSMEARVALTLRCVGGLTTRQIARMFLVSEPTMAARITRAKKKISQAGIPYRVPARTELAERLDGVLAVLYLIFTEGYAATEGSTLIRDELAVEAIALARMLVSLLPDSGEARALQALMMLHHARRHARVDAAGQLVTLAEQDRSLWERAEIEEALGLLVPGPPGPYLLQAAIAAEHTSAARAEDTDWAAIATLYGLLEELTGSAVVRLNRAVAVAEATGPAEGLALLEGLETALPHHHLLPATRAELLRRLGRLEEAVGEYGRALALVGTAQEREFLLTRRTETERLLS</sequence>
<evidence type="ECO:0000256" key="1">
    <source>
        <dbReference type="ARBA" id="ARBA00010641"/>
    </source>
</evidence>
<dbReference type="Pfam" id="PF04542">
    <property type="entry name" value="Sigma70_r2"/>
    <property type="match status" value="1"/>
</dbReference>
<keyword evidence="9" id="KW-1185">Reference proteome</keyword>
<comment type="caution">
    <text evidence="8">The sequence shown here is derived from an EMBL/GenBank/DDBJ whole genome shotgun (WGS) entry which is preliminary data.</text>
</comment>
<feature type="domain" description="DUF6596" evidence="7">
    <location>
        <begin position="169"/>
        <end position="266"/>
    </location>
</feature>
<feature type="domain" description="RNA polymerase sigma-70 region 2" evidence="5">
    <location>
        <begin position="13"/>
        <end position="75"/>
    </location>
</feature>
<reference evidence="9" key="1">
    <citation type="journal article" date="2019" name="Int. J. Syst. Evol. Microbiol.">
        <title>The Global Catalogue of Microorganisms (GCM) 10K type strain sequencing project: providing services to taxonomists for standard genome sequencing and annotation.</title>
        <authorList>
            <consortium name="The Broad Institute Genomics Platform"/>
            <consortium name="The Broad Institute Genome Sequencing Center for Infectious Disease"/>
            <person name="Wu L."/>
            <person name="Ma J."/>
        </authorList>
    </citation>
    <scope>NUCLEOTIDE SEQUENCE [LARGE SCALE GENOMIC DNA]</scope>
    <source>
        <strain evidence="9">ICMP 6774ER</strain>
    </source>
</reference>
<dbReference type="Gene3D" id="1.10.10.10">
    <property type="entry name" value="Winged helix-like DNA-binding domain superfamily/Winged helix DNA-binding domain"/>
    <property type="match status" value="1"/>
</dbReference>
<dbReference type="InterPro" id="IPR013325">
    <property type="entry name" value="RNA_pol_sigma_r2"/>
</dbReference>